<dbReference type="Gene3D" id="3.90.1720.10">
    <property type="entry name" value="endopeptidase domain like (from Nostoc punctiforme)"/>
    <property type="match status" value="1"/>
</dbReference>
<organism evidence="7 8">
    <name type="scientific">Comamonas faecalis</name>
    <dbReference type="NCBI Taxonomy" id="1387849"/>
    <lineage>
        <taxon>Bacteria</taxon>
        <taxon>Pseudomonadati</taxon>
        <taxon>Pseudomonadota</taxon>
        <taxon>Betaproteobacteria</taxon>
        <taxon>Burkholderiales</taxon>
        <taxon>Comamonadaceae</taxon>
        <taxon>Comamonas</taxon>
    </lineage>
</organism>
<keyword evidence="8" id="KW-1185">Reference proteome</keyword>
<dbReference type="RefSeq" id="WP_103044482.1">
    <property type="nucleotide sequence ID" value="NZ_BAABBP010000010.1"/>
</dbReference>
<dbReference type="InterPro" id="IPR038765">
    <property type="entry name" value="Papain-like_cys_pep_sf"/>
</dbReference>
<evidence type="ECO:0000256" key="4">
    <source>
        <dbReference type="ARBA" id="ARBA00022807"/>
    </source>
</evidence>
<evidence type="ECO:0000313" key="7">
    <source>
        <dbReference type="EMBL" id="GAA3992204.1"/>
    </source>
</evidence>
<reference evidence="8" key="1">
    <citation type="journal article" date="2019" name="Int. J. Syst. Evol. Microbiol.">
        <title>The Global Catalogue of Microorganisms (GCM) 10K type strain sequencing project: providing services to taxonomists for standard genome sequencing and annotation.</title>
        <authorList>
            <consortium name="The Broad Institute Genomics Platform"/>
            <consortium name="The Broad Institute Genome Sequencing Center for Infectious Disease"/>
            <person name="Wu L."/>
            <person name="Ma J."/>
        </authorList>
    </citation>
    <scope>NUCLEOTIDE SEQUENCE [LARGE SCALE GENOMIC DNA]</scope>
    <source>
        <strain evidence="8">JCM 17561</strain>
    </source>
</reference>
<evidence type="ECO:0000256" key="5">
    <source>
        <dbReference type="SAM" id="SignalP"/>
    </source>
</evidence>
<comment type="similarity">
    <text evidence="1">Belongs to the peptidase C40 family.</text>
</comment>
<dbReference type="PANTHER" id="PTHR47053">
    <property type="entry name" value="MUREIN DD-ENDOPEPTIDASE MEPH-RELATED"/>
    <property type="match status" value="1"/>
</dbReference>
<evidence type="ECO:0000256" key="3">
    <source>
        <dbReference type="ARBA" id="ARBA00022801"/>
    </source>
</evidence>
<gene>
    <name evidence="7" type="ORF">GCM10022279_14290</name>
</gene>
<sequence length="196" mass="21412">MPAFRRLLCITALFCTQAIAAPLDGDMDSTQTLFTAPDHALAAGHAVKLQEMSETVVDRTSEVIATAMGFVGVPYRRGGANADTGLDCSGLVKVLYEKVQGLSLPHRAKDQAAVTEKIDKQDLQPGDLVFFNTMRRAFSHVGVYLGDGKFIHAPRTGAKVRVEDMDKAYWKRRFNGARRVAAGDMVTTTARLPDLR</sequence>
<feature type="signal peptide" evidence="5">
    <location>
        <begin position="1"/>
        <end position="20"/>
    </location>
</feature>
<feature type="chain" id="PRO_5045864352" description="NlpC/P60 domain-containing protein" evidence="5">
    <location>
        <begin position="21"/>
        <end position="196"/>
    </location>
</feature>
<dbReference type="InterPro" id="IPR051202">
    <property type="entry name" value="Peptidase_C40"/>
</dbReference>
<comment type="caution">
    <text evidence="7">The sequence shown here is derived from an EMBL/GenBank/DDBJ whole genome shotgun (WGS) entry which is preliminary data.</text>
</comment>
<dbReference type="Proteomes" id="UP001501627">
    <property type="component" value="Unassembled WGS sequence"/>
</dbReference>
<dbReference type="PANTHER" id="PTHR47053:SF1">
    <property type="entry name" value="MUREIN DD-ENDOPEPTIDASE MEPH-RELATED"/>
    <property type="match status" value="1"/>
</dbReference>
<name>A0ABP7R557_9BURK</name>
<keyword evidence="3" id="KW-0378">Hydrolase</keyword>
<dbReference type="SUPFAM" id="SSF54001">
    <property type="entry name" value="Cysteine proteinases"/>
    <property type="match status" value="1"/>
</dbReference>
<dbReference type="InterPro" id="IPR000064">
    <property type="entry name" value="NLP_P60_dom"/>
</dbReference>
<accession>A0ABP7R557</accession>
<dbReference type="EMBL" id="BAABBP010000010">
    <property type="protein sequence ID" value="GAA3992204.1"/>
    <property type="molecule type" value="Genomic_DNA"/>
</dbReference>
<keyword evidence="4" id="KW-0788">Thiol protease</keyword>
<protein>
    <recommendedName>
        <fullName evidence="6">NlpC/P60 domain-containing protein</fullName>
    </recommendedName>
</protein>
<proteinExistence type="inferred from homology"/>
<evidence type="ECO:0000259" key="6">
    <source>
        <dbReference type="PROSITE" id="PS51935"/>
    </source>
</evidence>
<evidence type="ECO:0000313" key="8">
    <source>
        <dbReference type="Proteomes" id="UP001501627"/>
    </source>
</evidence>
<evidence type="ECO:0000256" key="1">
    <source>
        <dbReference type="ARBA" id="ARBA00007074"/>
    </source>
</evidence>
<evidence type="ECO:0000256" key="2">
    <source>
        <dbReference type="ARBA" id="ARBA00022670"/>
    </source>
</evidence>
<dbReference type="Pfam" id="PF00877">
    <property type="entry name" value="NLPC_P60"/>
    <property type="match status" value="1"/>
</dbReference>
<keyword evidence="5" id="KW-0732">Signal</keyword>
<keyword evidence="2" id="KW-0645">Protease</keyword>
<feature type="domain" description="NlpC/P60" evidence="6">
    <location>
        <begin position="57"/>
        <end position="181"/>
    </location>
</feature>
<dbReference type="PROSITE" id="PS51935">
    <property type="entry name" value="NLPC_P60"/>
    <property type="match status" value="1"/>
</dbReference>